<proteinExistence type="predicted"/>
<evidence type="ECO:0000313" key="2">
    <source>
        <dbReference type="EMBL" id="GAA1680864.1"/>
    </source>
</evidence>
<feature type="compositionally biased region" description="Basic and acidic residues" evidence="1">
    <location>
        <begin position="183"/>
        <end position="198"/>
    </location>
</feature>
<feature type="compositionally biased region" description="Polar residues" evidence="1">
    <location>
        <begin position="90"/>
        <end position="100"/>
    </location>
</feature>
<evidence type="ECO:0000256" key="1">
    <source>
        <dbReference type="SAM" id="MobiDB-lite"/>
    </source>
</evidence>
<gene>
    <name evidence="2" type="ORF">GCM10009733_092000</name>
</gene>
<organism evidence="2 3">
    <name type="scientific">Nonomuraea maheshkhaliensis</name>
    <dbReference type="NCBI Taxonomy" id="419590"/>
    <lineage>
        <taxon>Bacteria</taxon>
        <taxon>Bacillati</taxon>
        <taxon>Actinomycetota</taxon>
        <taxon>Actinomycetes</taxon>
        <taxon>Streptosporangiales</taxon>
        <taxon>Streptosporangiaceae</taxon>
        <taxon>Nonomuraea</taxon>
    </lineage>
</organism>
<feature type="region of interest" description="Disordered" evidence="1">
    <location>
        <begin position="141"/>
        <end position="217"/>
    </location>
</feature>
<accession>A0ABP4T1Q3</accession>
<sequence length="217" mass="23564">MSSSPQGPLVASILALVLIGGGGATACALLPPQARGGDDGARTEATVPEERRKERAAVEPASFKGEDLCSIFPSGLLKRLVRDAQENPADDTSTMSSAESTCAWESGEQPRGRVEQKRDLKVTVTMPTYFRTVSAGSAFAHVLSPGGEGQDEHPQHRPRRPALGGVRLEQRLRARRQRRDRVRHGEPAGARHDHEAGRRRGARRVRAEEAGRRGRVE</sequence>
<evidence type="ECO:0008006" key="4">
    <source>
        <dbReference type="Google" id="ProtNLM"/>
    </source>
</evidence>
<dbReference type="Proteomes" id="UP001500064">
    <property type="component" value="Unassembled WGS sequence"/>
</dbReference>
<keyword evidence="3" id="KW-1185">Reference proteome</keyword>
<feature type="compositionally biased region" description="Basic and acidic residues" evidence="1">
    <location>
        <begin position="108"/>
        <end position="119"/>
    </location>
</feature>
<feature type="region of interest" description="Disordered" evidence="1">
    <location>
        <begin position="84"/>
        <end position="119"/>
    </location>
</feature>
<feature type="compositionally biased region" description="Basic residues" evidence="1">
    <location>
        <begin position="173"/>
        <end position="182"/>
    </location>
</feature>
<feature type="compositionally biased region" description="Basic and acidic residues" evidence="1">
    <location>
        <begin position="36"/>
        <end position="57"/>
    </location>
</feature>
<reference evidence="3" key="1">
    <citation type="journal article" date="2019" name="Int. J. Syst. Evol. Microbiol.">
        <title>The Global Catalogue of Microorganisms (GCM) 10K type strain sequencing project: providing services to taxonomists for standard genome sequencing and annotation.</title>
        <authorList>
            <consortium name="The Broad Institute Genomics Platform"/>
            <consortium name="The Broad Institute Genome Sequencing Center for Infectious Disease"/>
            <person name="Wu L."/>
            <person name="Ma J."/>
        </authorList>
    </citation>
    <scope>NUCLEOTIDE SEQUENCE [LARGE SCALE GENOMIC DNA]</scope>
    <source>
        <strain evidence="3">JCM 13929</strain>
    </source>
</reference>
<comment type="caution">
    <text evidence="2">The sequence shown here is derived from an EMBL/GenBank/DDBJ whole genome shotgun (WGS) entry which is preliminary data.</text>
</comment>
<feature type="compositionally biased region" description="Basic and acidic residues" evidence="1">
    <location>
        <begin position="205"/>
        <end position="217"/>
    </location>
</feature>
<protein>
    <recommendedName>
        <fullName evidence="4">DUF3558 domain-containing protein</fullName>
    </recommendedName>
</protein>
<feature type="region of interest" description="Disordered" evidence="1">
    <location>
        <begin position="31"/>
        <end position="60"/>
    </location>
</feature>
<name>A0ABP4T1Q3_9ACTN</name>
<evidence type="ECO:0000313" key="3">
    <source>
        <dbReference type="Proteomes" id="UP001500064"/>
    </source>
</evidence>
<dbReference type="EMBL" id="BAAAMU010000122">
    <property type="protein sequence ID" value="GAA1680864.1"/>
    <property type="molecule type" value="Genomic_DNA"/>
</dbReference>